<dbReference type="RefSeq" id="WP_210664538.1">
    <property type="nucleotide sequence ID" value="NZ_JAGFBV010000001.1"/>
</dbReference>
<sequence length="294" mass="35022">MITINPTSEAVKFHHEKVLDTFETLISNGYIKRNNKIKNICKEFITFLEKHKLELITGKPERLIEIHEEYKKKQFSKHQIELIKSFFIQTGYGSFPNKEFLNLLNIDTCLYCNRNYTLYFGGNNARAELDHWFPKGEFPILALSFYNLIPSCHSCNHIKGASKSFDWLTALDKMNHPYFDKNEFTFSYDYHSLNDFKMKINVEHIKTKETLKFNKTKEIYDAHSEKELKDLLDLRYKYSNNYLDILLNKTFSGLSMSEEEACRMIFGIEIKEEEYHKRPFSKFKHDIIKELLKQ</sequence>
<reference evidence="1 2" key="1">
    <citation type="submission" date="2021-03" db="EMBL/GenBank/DDBJ databases">
        <title>Flavobacterium Flabelliformis Sp. Nov. And Flavobacterium Geliluteum Sp. Nov., Two Novel Multidrug Resistant Psychrophilic Species Isolated From Antarctica.</title>
        <authorList>
            <person name="Kralova S."/>
            <person name="Busse H.J."/>
            <person name="Bezdicek M."/>
            <person name="Nykrynova M."/>
            <person name="Kroupova E."/>
            <person name="Krsek D."/>
            <person name="Sedlacek I."/>
        </authorList>
    </citation>
    <scope>NUCLEOTIDE SEQUENCE [LARGE SCALE GENOMIC DNA]</scope>
    <source>
        <strain evidence="1 2">P7388</strain>
    </source>
</reference>
<name>A0A940XBB0_9FLAO</name>
<proteinExistence type="predicted"/>
<protein>
    <recommendedName>
        <fullName evidence="3">HNH endonuclease</fullName>
    </recommendedName>
</protein>
<organism evidence="1 2">
    <name type="scientific">Flavobacterium geliluteum</name>
    <dbReference type="NCBI Taxonomy" id="2816120"/>
    <lineage>
        <taxon>Bacteria</taxon>
        <taxon>Pseudomonadati</taxon>
        <taxon>Bacteroidota</taxon>
        <taxon>Flavobacteriia</taxon>
        <taxon>Flavobacteriales</taxon>
        <taxon>Flavobacteriaceae</taxon>
        <taxon>Flavobacterium</taxon>
    </lineage>
</organism>
<accession>A0A940XBB0</accession>
<evidence type="ECO:0000313" key="2">
    <source>
        <dbReference type="Proteomes" id="UP000675047"/>
    </source>
</evidence>
<evidence type="ECO:0008006" key="3">
    <source>
        <dbReference type="Google" id="ProtNLM"/>
    </source>
</evidence>
<dbReference type="EMBL" id="JAGFBV010000001">
    <property type="protein sequence ID" value="MBP4136484.1"/>
    <property type="molecule type" value="Genomic_DNA"/>
</dbReference>
<gene>
    <name evidence="1" type="ORF">J3495_00140</name>
</gene>
<comment type="caution">
    <text evidence="1">The sequence shown here is derived from an EMBL/GenBank/DDBJ whole genome shotgun (WGS) entry which is preliminary data.</text>
</comment>
<dbReference type="Proteomes" id="UP000675047">
    <property type="component" value="Unassembled WGS sequence"/>
</dbReference>
<dbReference type="AlphaFoldDB" id="A0A940XBB0"/>
<keyword evidence="2" id="KW-1185">Reference proteome</keyword>
<evidence type="ECO:0000313" key="1">
    <source>
        <dbReference type="EMBL" id="MBP4136484.1"/>
    </source>
</evidence>
<dbReference type="Gene3D" id="1.10.30.50">
    <property type="match status" value="1"/>
</dbReference>